<dbReference type="InterPro" id="IPR036390">
    <property type="entry name" value="WH_DNA-bd_sf"/>
</dbReference>
<evidence type="ECO:0000313" key="3">
    <source>
        <dbReference type="EMBL" id="KAF2585172.1"/>
    </source>
</evidence>
<feature type="region of interest" description="Disordered" evidence="2">
    <location>
        <begin position="232"/>
        <end position="252"/>
    </location>
</feature>
<evidence type="ECO:0000256" key="1">
    <source>
        <dbReference type="ARBA" id="ARBA00009834"/>
    </source>
</evidence>
<feature type="region of interest" description="Disordered" evidence="2">
    <location>
        <begin position="493"/>
        <end position="515"/>
    </location>
</feature>
<dbReference type="EMBL" id="QGKY02000246">
    <property type="protein sequence ID" value="KAF2585172.1"/>
    <property type="molecule type" value="Genomic_DNA"/>
</dbReference>
<sequence length="822" mass="90061">MRRRPGIGGLQKAAAARDQYRLLGENVAKLRTDMMKEQLATFKSQLEEFARKHKNDIRKNPAFRAQFHEMCAKVGVDPLASNKGFWAELLGIGDFYYELGVQIIEVCMLTRSLNGGLISLQELCNHLRQRRKKDREAVTEDDCLRAISKLKVLGSGFEVITIGKKKLVRSVPTELNKDHNQILELAQGQGFVTVEQVQRRLSWASGRVIDALETLRAGAKILNPSEKVPDVRPLDNVDIQSSSSSLDSMSERVKPIEEDKLVMEPLSNGCHDAAERPSSTDNSSSQSTAVDETSGLCQGLEAPPNEPAPIQAVKKAKEFKLNPEAKTFSPSYTKRLSPAPTAMPDIGNVAYIPNNIPMLHVPEAVYPNLGNNPYMPQTSPSSKFVPYGNLTAGNAVGVHFPQHMIGPTVNRPQPQTFTSPYQSVQASPMFVNPNPQVMVARSGQFVFAQPLSQNLVQGTPPLPPPMLSRPLPPTQHVQYLKHQGKILESLNRYPKEQQPMVDIQSSSSSLDSMSERVKPIEEDKLVMEPLSNGCHDAAERPSSSDNSSSQSTAVDETSGLWQGLEAPPNEPAPIQAVKKAKEFKLNPEAKTFSPSYTKRLSPAPTAMPDIGNVAYIPNNTPRLHVPEAVHPNLGNYPYMPQTSPSSKFVPYGNLTAGNAVGVPFPQHMIGPTVNRAQPQTFTSPYQSVQASPMFVNPNPQVMVARSGQFVFAQPLSQVMVARSGQFVFAQPLSQNLVQGTPPLPPPMLSRPLPPAQHVQYLKHQGVVASGQPLQLCVSQPFMTAGLQPYSVPAQFPVMQPPFPTNQPMPVPVPNGFFGTFHK</sequence>
<dbReference type="FunFam" id="1.10.10.10:FF:000085">
    <property type="entry name" value="Vacuolar-sorting protein SNF8"/>
    <property type="match status" value="1"/>
</dbReference>
<dbReference type="Gene3D" id="1.10.10.10">
    <property type="entry name" value="Winged helix-like DNA-binding domain superfamily/Winged helix DNA-binding domain"/>
    <property type="match status" value="2"/>
</dbReference>
<evidence type="ECO:0000256" key="2">
    <source>
        <dbReference type="SAM" id="MobiDB-lite"/>
    </source>
</evidence>
<dbReference type="GO" id="GO:0000814">
    <property type="term" value="C:ESCRT II complex"/>
    <property type="evidence" value="ECO:0007669"/>
    <property type="project" value="InterPro"/>
</dbReference>
<accession>A0A8S9JTT9</accession>
<name>A0A8S9JTT9_BRACR</name>
<gene>
    <name evidence="3" type="ORF">F2Q70_00035182</name>
</gene>
<feature type="region of interest" description="Disordered" evidence="2">
    <location>
        <begin position="268"/>
        <end position="307"/>
    </location>
</feature>
<dbReference type="InterPro" id="IPR016689">
    <property type="entry name" value="ESCRT-2_cplx_Snf8"/>
</dbReference>
<dbReference type="InterPro" id="IPR036388">
    <property type="entry name" value="WH-like_DNA-bd_sf"/>
</dbReference>
<dbReference type="AlphaFoldDB" id="A0A8S9JTT9"/>
<dbReference type="PANTHER" id="PTHR12806">
    <property type="entry name" value="EAP30 SUBUNIT OF ELL COMPLEX"/>
    <property type="match status" value="1"/>
</dbReference>
<dbReference type="Pfam" id="PF04157">
    <property type="entry name" value="EAP30"/>
    <property type="match status" value="1"/>
</dbReference>
<proteinExistence type="inferred from homology"/>
<dbReference type="GO" id="GO:0043328">
    <property type="term" value="P:protein transport to vacuole involved in ubiquitin-dependent protein catabolic process via the multivesicular body sorting pathway"/>
    <property type="evidence" value="ECO:0007669"/>
    <property type="project" value="TreeGrafter"/>
</dbReference>
<feature type="region of interest" description="Disordered" evidence="2">
    <location>
        <begin position="532"/>
        <end position="571"/>
    </location>
</feature>
<reference evidence="3" key="1">
    <citation type="submission" date="2019-12" db="EMBL/GenBank/DDBJ databases">
        <title>Genome sequencing and annotation of Brassica cretica.</title>
        <authorList>
            <person name="Studholme D.J."/>
            <person name="Sarris P.F."/>
        </authorList>
    </citation>
    <scope>NUCLEOTIDE SEQUENCE</scope>
    <source>
        <strain evidence="3">PFS-102/07</strain>
        <tissue evidence="3">Leaf</tissue>
    </source>
</reference>
<organism evidence="3">
    <name type="scientific">Brassica cretica</name>
    <name type="common">Mustard</name>
    <dbReference type="NCBI Taxonomy" id="69181"/>
    <lineage>
        <taxon>Eukaryota</taxon>
        <taxon>Viridiplantae</taxon>
        <taxon>Streptophyta</taxon>
        <taxon>Embryophyta</taxon>
        <taxon>Tracheophyta</taxon>
        <taxon>Spermatophyta</taxon>
        <taxon>Magnoliopsida</taxon>
        <taxon>eudicotyledons</taxon>
        <taxon>Gunneridae</taxon>
        <taxon>Pentapetalae</taxon>
        <taxon>rosids</taxon>
        <taxon>malvids</taxon>
        <taxon>Brassicales</taxon>
        <taxon>Brassicaceae</taxon>
        <taxon>Brassiceae</taxon>
        <taxon>Brassica</taxon>
    </lineage>
</organism>
<dbReference type="InterPro" id="IPR040608">
    <property type="entry name" value="Snf8/Vps36"/>
</dbReference>
<comment type="caution">
    <text evidence="3">The sequence shown here is derived from an EMBL/GenBank/DDBJ whole genome shotgun (WGS) entry which is preliminary data.</text>
</comment>
<protein>
    <submittedName>
        <fullName evidence="3">Uncharacterized protein</fullName>
    </submittedName>
</protein>
<dbReference type="PANTHER" id="PTHR12806:SF0">
    <property type="entry name" value="VACUOLAR-SORTING PROTEIN SNF8"/>
    <property type="match status" value="1"/>
</dbReference>
<comment type="similarity">
    <text evidence="1">Belongs to the SNF8 family.</text>
</comment>
<dbReference type="Gene3D" id="6.10.140.180">
    <property type="match status" value="1"/>
</dbReference>
<dbReference type="SUPFAM" id="SSF46785">
    <property type="entry name" value="Winged helix' DNA-binding domain"/>
    <property type="match status" value="2"/>
</dbReference>